<dbReference type="GO" id="GO:0005524">
    <property type="term" value="F:ATP binding"/>
    <property type="evidence" value="ECO:0007669"/>
    <property type="project" value="UniProtKB-KW"/>
</dbReference>
<accession>A0A2J6X8N8</accession>
<organism evidence="6 7">
    <name type="scientific">Caldisericum exile</name>
    <dbReference type="NCBI Taxonomy" id="693075"/>
    <lineage>
        <taxon>Bacteria</taxon>
        <taxon>Pseudomonadati</taxon>
        <taxon>Caldisericota/Cryosericota group</taxon>
        <taxon>Caldisericota</taxon>
        <taxon>Caldisericia</taxon>
        <taxon>Caldisericales</taxon>
        <taxon>Caldisericaceae</taxon>
        <taxon>Caldisericum</taxon>
    </lineage>
</organism>
<evidence type="ECO:0000256" key="2">
    <source>
        <dbReference type="ARBA" id="ARBA00022741"/>
    </source>
</evidence>
<dbReference type="AlphaFoldDB" id="A0A2J6X8N8"/>
<dbReference type="Pfam" id="PF17912">
    <property type="entry name" value="OB_MalK"/>
    <property type="match status" value="1"/>
</dbReference>
<dbReference type="Proteomes" id="UP000236910">
    <property type="component" value="Unassembled WGS sequence"/>
</dbReference>
<dbReference type="PANTHER" id="PTHR43875:SF1">
    <property type="entry name" value="OSMOPROTECTIVE COMPOUNDS UPTAKE ATP-BINDING PROTEIN GGTA"/>
    <property type="match status" value="1"/>
</dbReference>
<sequence>MADVKLVNVTKKFGNVVAVDNVNIDVKDGEFLVLLGPSGCGKTTTLRIVAGLEEVTSGEVYIGGKLVNDVPPKDRDIAMVFQNYALYPHMNVYKNISFGLELRRVPRDVIDKKVREVSQMLGLENLLDRKPRELSGGQRQRVALARAIVRDPKVYLMDEPLSNLDAKLRVQTRGELIKLHERLGVTTIYVTHDQVEAMTLGDRVVVMNKGKIQQVGTPKEVFDKPANKFVAGFVGTPPMNFFDVTVEKEGDDLVLKGSDFRIKPLKEHAKLLESANIKGKEVILGIRPKDIFPKEELLESMKPYIEQLKAPIDFVELMGSETFLHFKLNGTLAIARASANANYAMGDIVELYVDLRNIHVFDKETETAYF</sequence>
<evidence type="ECO:0000256" key="1">
    <source>
        <dbReference type="ARBA" id="ARBA00022448"/>
    </source>
</evidence>
<keyword evidence="2" id="KW-0547">Nucleotide-binding</keyword>
<dbReference type="EMBL" id="PNIL01000061">
    <property type="protein sequence ID" value="PMP66911.1"/>
    <property type="molecule type" value="Genomic_DNA"/>
</dbReference>
<dbReference type="SMART" id="SM00382">
    <property type="entry name" value="AAA"/>
    <property type="match status" value="1"/>
</dbReference>
<reference evidence="7 8" key="1">
    <citation type="submission" date="2018-01" db="EMBL/GenBank/DDBJ databases">
        <title>Metagenomic assembled genomes from two thermal pools in the Uzon Caldera, Kamchatka, Russia.</title>
        <authorList>
            <person name="Wilkins L."/>
            <person name="Ettinger C."/>
        </authorList>
    </citation>
    <scope>NUCLEOTIDE SEQUENCE [LARGE SCALE GENOMIC DNA]</scope>
    <source>
        <strain evidence="6">ARK-10</strain>
        <strain evidence="5">ZAV-07</strain>
    </source>
</reference>
<gene>
    <name evidence="6" type="ORF">C0175_01565</name>
    <name evidence="5" type="ORF">C0189_04175</name>
</gene>
<dbReference type="GO" id="GO:0055052">
    <property type="term" value="C:ATP-binding cassette (ABC) transporter complex, substrate-binding subunit-containing"/>
    <property type="evidence" value="ECO:0007669"/>
    <property type="project" value="TreeGrafter"/>
</dbReference>
<evidence type="ECO:0000259" key="4">
    <source>
        <dbReference type="PROSITE" id="PS50893"/>
    </source>
</evidence>
<dbReference type="InterPro" id="IPR027417">
    <property type="entry name" value="P-loop_NTPase"/>
</dbReference>
<dbReference type="InterPro" id="IPR017871">
    <property type="entry name" value="ABC_transporter-like_CS"/>
</dbReference>
<dbReference type="Gene3D" id="2.40.50.100">
    <property type="match status" value="1"/>
</dbReference>
<feature type="domain" description="ABC transporter" evidence="4">
    <location>
        <begin position="4"/>
        <end position="234"/>
    </location>
</feature>
<name>A0A2J6X8N8_9BACT</name>
<dbReference type="PROSITE" id="PS00211">
    <property type="entry name" value="ABC_TRANSPORTER_1"/>
    <property type="match status" value="1"/>
</dbReference>
<dbReference type="GO" id="GO:0008643">
    <property type="term" value="P:carbohydrate transport"/>
    <property type="evidence" value="ECO:0007669"/>
    <property type="project" value="InterPro"/>
</dbReference>
<dbReference type="Pfam" id="PF00005">
    <property type="entry name" value="ABC_tran"/>
    <property type="match status" value="1"/>
</dbReference>
<dbReference type="GO" id="GO:0016887">
    <property type="term" value="F:ATP hydrolysis activity"/>
    <property type="evidence" value="ECO:0007669"/>
    <property type="project" value="InterPro"/>
</dbReference>
<keyword evidence="3 6" id="KW-0067">ATP-binding</keyword>
<evidence type="ECO:0000313" key="5">
    <source>
        <dbReference type="EMBL" id="PMP66911.1"/>
    </source>
</evidence>
<dbReference type="EMBL" id="PNIX01000092">
    <property type="protein sequence ID" value="PMP83566.1"/>
    <property type="molecule type" value="Genomic_DNA"/>
</dbReference>
<dbReference type="PROSITE" id="PS50893">
    <property type="entry name" value="ABC_TRANSPORTER_2"/>
    <property type="match status" value="1"/>
</dbReference>
<keyword evidence="1" id="KW-0813">Transport</keyword>
<dbReference type="InterPro" id="IPR012340">
    <property type="entry name" value="NA-bd_OB-fold"/>
</dbReference>
<dbReference type="InterPro" id="IPR015855">
    <property type="entry name" value="ABC_transpr_MalK-like"/>
</dbReference>
<dbReference type="GO" id="GO:0140359">
    <property type="term" value="F:ABC-type transporter activity"/>
    <property type="evidence" value="ECO:0007669"/>
    <property type="project" value="InterPro"/>
</dbReference>
<evidence type="ECO:0000313" key="7">
    <source>
        <dbReference type="Proteomes" id="UP000236910"/>
    </source>
</evidence>
<protein>
    <submittedName>
        <fullName evidence="6">Glycerol-3-phosphate ABC transporter ATP-binding protein</fullName>
    </submittedName>
</protein>
<dbReference type="Gene3D" id="3.40.50.300">
    <property type="entry name" value="P-loop containing nucleotide triphosphate hydrolases"/>
    <property type="match status" value="1"/>
</dbReference>
<dbReference type="InterPro" id="IPR003439">
    <property type="entry name" value="ABC_transporter-like_ATP-bd"/>
</dbReference>
<comment type="caution">
    <text evidence="6">The sequence shown here is derived from an EMBL/GenBank/DDBJ whole genome shotgun (WGS) entry which is preliminary data.</text>
</comment>
<dbReference type="InterPro" id="IPR040582">
    <property type="entry name" value="OB_MalK-like"/>
</dbReference>
<dbReference type="Gene3D" id="2.40.50.140">
    <property type="entry name" value="Nucleic acid-binding proteins"/>
    <property type="match status" value="1"/>
</dbReference>
<dbReference type="Proteomes" id="UP000237040">
    <property type="component" value="Unassembled WGS sequence"/>
</dbReference>
<dbReference type="SUPFAM" id="SSF52540">
    <property type="entry name" value="P-loop containing nucleoside triphosphate hydrolases"/>
    <property type="match status" value="1"/>
</dbReference>
<evidence type="ECO:0000313" key="8">
    <source>
        <dbReference type="Proteomes" id="UP000237040"/>
    </source>
</evidence>
<evidence type="ECO:0000313" key="6">
    <source>
        <dbReference type="EMBL" id="PMP83566.1"/>
    </source>
</evidence>
<dbReference type="PANTHER" id="PTHR43875">
    <property type="entry name" value="MALTODEXTRIN IMPORT ATP-BINDING PROTEIN MSMX"/>
    <property type="match status" value="1"/>
</dbReference>
<evidence type="ECO:0000256" key="3">
    <source>
        <dbReference type="ARBA" id="ARBA00022840"/>
    </source>
</evidence>
<dbReference type="InterPro" id="IPR003593">
    <property type="entry name" value="AAA+_ATPase"/>
</dbReference>
<dbReference type="InterPro" id="IPR047641">
    <property type="entry name" value="ABC_transpr_MalK/UgpC-like"/>
</dbReference>
<dbReference type="CDD" id="cd03301">
    <property type="entry name" value="ABC_MalK_N"/>
    <property type="match status" value="1"/>
</dbReference>
<dbReference type="SUPFAM" id="SSF50331">
    <property type="entry name" value="MOP-like"/>
    <property type="match status" value="1"/>
</dbReference>
<dbReference type="NCBIfam" id="NF008653">
    <property type="entry name" value="PRK11650.1"/>
    <property type="match status" value="1"/>
</dbReference>
<proteinExistence type="predicted"/>
<dbReference type="FunFam" id="3.40.50.300:FF:000042">
    <property type="entry name" value="Maltose/maltodextrin ABC transporter, ATP-binding protein"/>
    <property type="match status" value="1"/>
</dbReference>
<dbReference type="InterPro" id="IPR008995">
    <property type="entry name" value="Mo/tungstate-bd_C_term_dom"/>
</dbReference>